<dbReference type="InterPro" id="IPR013022">
    <property type="entry name" value="Xyl_isomerase-like_TIM-brl"/>
</dbReference>
<reference evidence="4 5" key="1">
    <citation type="submission" date="2019-02" db="EMBL/GenBank/DDBJ databases">
        <title>Deep-cultivation of Planctomycetes and their phenomic and genomic characterization uncovers novel biology.</title>
        <authorList>
            <person name="Wiegand S."/>
            <person name="Jogler M."/>
            <person name="Boedeker C."/>
            <person name="Pinto D."/>
            <person name="Vollmers J."/>
            <person name="Rivas-Marin E."/>
            <person name="Kohn T."/>
            <person name="Peeters S.H."/>
            <person name="Heuer A."/>
            <person name="Rast P."/>
            <person name="Oberbeckmann S."/>
            <person name="Bunk B."/>
            <person name="Jeske O."/>
            <person name="Meyerdierks A."/>
            <person name="Storesund J.E."/>
            <person name="Kallscheuer N."/>
            <person name="Luecker S."/>
            <person name="Lage O.M."/>
            <person name="Pohl T."/>
            <person name="Merkel B.J."/>
            <person name="Hornburger P."/>
            <person name="Mueller R.-W."/>
            <person name="Bruemmer F."/>
            <person name="Labrenz M."/>
            <person name="Spormann A.M."/>
            <person name="Op Den Camp H."/>
            <person name="Overmann J."/>
            <person name="Amann R."/>
            <person name="Jetten M.S.M."/>
            <person name="Mascher T."/>
            <person name="Medema M.H."/>
            <person name="Devos D.P."/>
            <person name="Kaster A.-K."/>
            <person name="Ovreas L."/>
            <person name="Rohde M."/>
            <person name="Galperin M.Y."/>
            <person name="Jogler C."/>
        </authorList>
    </citation>
    <scope>NUCLEOTIDE SEQUENCE [LARGE SCALE GENOMIC DNA]</scope>
    <source>
        <strain evidence="4 5">Poly41</strain>
    </source>
</reference>
<dbReference type="SUPFAM" id="SSF52317">
    <property type="entry name" value="Class I glutamine amidotransferase-like"/>
    <property type="match status" value="1"/>
</dbReference>
<protein>
    <submittedName>
        <fullName evidence="4">Trehalose utilization</fullName>
    </submittedName>
</protein>
<dbReference type="InterPro" id="IPR029062">
    <property type="entry name" value="Class_I_gatase-like"/>
</dbReference>
<feature type="signal peptide" evidence="1">
    <location>
        <begin position="1"/>
        <end position="27"/>
    </location>
</feature>
<comment type="caution">
    <text evidence="4">The sequence shown here is derived from an EMBL/GenBank/DDBJ whole genome shotgun (WGS) entry which is preliminary data.</text>
</comment>
<evidence type="ECO:0000259" key="3">
    <source>
        <dbReference type="Pfam" id="PF06283"/>
    </source>
</evidence>
<proteinExistence type="predicted"/>
<accession>A0A5C6DBZ1</accession>
<dbReference type="Proteomes" id="UP000319143">
    <property type="component" value="Unassembled WGS sequence"/>
</dbReference>
<evidence type="ECO:0000256" key="1">
    <source>
        <dbReference type="SAM" id="SignalP"/>
    </source>
</evidence>
<dbReference type="SUPFAM" id="SSF51658">
    <property type="entry name" value="Xylose isomerase-like"/>
    <property type="match status" value="1"/>
</dbReference>
<dbReference type="RefSeq" id="WP_197231567.1">
    <property type="nucleotide sequence ID" value="NZ_SJPV01000010.1"/>
</dbReference>
<evidence type="ECO:0000259" key="2">
    <source>
        <dbReference type="Pfam" id="PF01261"/>
    </source>
</evidence>
<name>A0A5C6DBZ1_9BACT</name>
<dbReference type="Pfam" id="PF01261">
    <property type="entry name" value="AP_endonuc_2"/>
    <property type="match status" value="1"/>
</dbReference>
<dbReference type="AlphaFoldDB" id="A0A5C6DBZ1"/>
<evidence type="ECO:0000313" key="5">
    <source>
        <dbReference type="Proteomes" id="UP000319143"/>
    </source>
</evidence>
<dbReference type="PANTHER" id="PTHR40469:SF2">
    <property type="entry name" value="GALACTOSE-BINDING DOMAIN-LIKE SUPERFAMILY PROTEIN"/>
    <property type="match status" value="1"/>
</dbReference>
<dbReference type="PROSITE" id="PS51257">
    <property type="entry name" value="PROKAR_LIPOPROTEIN"/>
    <property type="match status" value="1"/>
</dbReference>
<sequence length="603" mass="68253" precursor="true">MKRIFRVVFSIMLGAAAVSCMPGRACAQANSEASASDQKRYQREAEEAQQRVISSAELDAVAIAAIDTAVPTEAPATPAKVRKLLIFDVNVGYPGHPSRFHANYAFEQMGKRTGAFEIVLSRDPEVFRRESLSRFDAVFLNNTVGNLFEDSQLRRNLVEFVYAGGGLMGVHGTTVAFTKWPGAVEDWPEFGVMLGARGARHREFDERVFAKVDSPDHPLVRVFPAEGFEYRDEFFRVHGPYSRDRLRVLFSIDVDRTDLTPKESRWKQEREDNDYALAWIRNYGRGRVFYCTIAHNPEVFRDPQMLKFYLSATQFVLGDLPASTIPSDRLTPTISAQEKLGWRLGVTAYTFYRYTLFETIEKTEQLGLPYLGGLSFQKVSSDIDKPFDAKLNDDELKAIRLKLDDAGVRMLTSFYAKIPGDEEGCREVFEFARKMGVETLISEPPLESLDMIERFCEAYDIDLAIHNHDQKASPHYWSPEAVMNVCDGRGPHIGVCADVGYWLRSGIDPVAAVKTIGSRLFVVQLHDLDALTSEGHDVPWGSGAGKTKAFLKELHRQGVEPKMFGLEYSYDWYDSIPEVKQCVRFFNETTQELARMISQRTLE</sequence>
<dbReference type="InterPro" id="IPR036237">
    <property type="entry name" value="Xyl_isomerase-like_sf"/>
</dbReference>
<dbReference type="PANTHER" id="PTHR40469">
    <property type="entry name" value="SECRETED GLYCOSYL HYDROLASE"/>
    <property type="match status" value="1"/>
</dbReference>
<evidence type="ECO:0000313" key="4">
    <source>
        <dbReference type="EMBL" id="TWU33231.1"/>
    </source>
</evidence>
<dbReference type="InterPro" id="IPR029010">
    <property type="entry name" value="ThuA-like"/>
</dbReference>
<dbReference type="EMBL" id="SJPV01000010">
    <property type="protein sequence ID" value="TWU33231.1"/>
    <property type="molecule type" value="Genomic_DNA"/>
</dbReference>
<keyword evidence="1" id="KW-0732">Signal</keyword>
<feature type="domain" description="Xylose isomerase-like TIM barrel" evidence="2">
    <location>
        <begin position="447"/>
        <end position="585"/>
    </location>
</feature>
<dbReference type="Gene3D" id="3.20.20.150">
    <property type="entry name" value="Divalent-metal-dependent TIM barrel enzymes"/>
    <property type="match status" value="1"/>
</dbReference>
<dbReference type="Gene3D" id="3.40.50.880">
    <property type="match status" value="1"/>
</dbReference>
<feature type="domain" description="ThuA-like" evidence="3">
    <location>
        <begin position="83"/>
        <end position="315"/>
    </location>
</feature>
<keyword evidence="5" id="KW-1185">Reference proteome</keyword>
<feature type="chain" id="PRO_5022995446" evidence="1">
    <location>
        <begin position="28"/>
        <end position="603"/>
    </location>
</feature>
<organism evidence="4 5">
    <name type="scientific">Novipirellula artificiosorum</name>
    <dbReference type="NCBI Taxonomy" id="2528016"/>
    <lineage>
        <taxon>Bacteria</taxon>
        <taxon>Pseudomonadati</taxon>
        <taxon>Planctomycetota</taxon>
        <taxon>Planctomycetia</taxon>
        <taxon>Pirellulales</taxon>
        <taxon>Pirellulaceae</taxon>
        <taxon>Novipirellula</taxon>
    </lineage>
</organism>
<dbReference type="Pfam" id="PF06283">
    <property type="entry name" value="ThuA"/>
    <property type="match status" value="1"/>
</dbReference>
<gene>
    <name evidence="4" type="ORF">Poly41_49830</name>
</gene>